<sequence length="236" mass="26164">MRVSDGRRRGRRAHDGASAGRELRAHGRASAGRAAAWVSRAWRSGSRTGEIPRSCGESDTQIPLMRVGEDQSSHHHDIHSCAPIAPYPGDILELVIVELQEAPSHPRRTVPRRLGASGATVPIVRRHDPRTEQARRTSSPPSILPHEHSPAGVTTHECGPDAHPFRQPDHGNCGQLMTVEERFILPPQAPFFHILWILFGNIPHFVHNSSFYGRRTVGSSHIECTSESREARTGRR</sequence>
<organism evidence="2 3">
    <name type="scientific">Brachybacterium fresconis</name>
    <dbReference type="NCBI Taxonomy" id="173363"/>
    <lineage>
        <taxon>Bacteria</taxon>
        <taxon>Bacillati</taxon>
        <taxon>Actinomycetota</taxon>
        <taxon>Actinomycetes</taxon>
        <taxon>Micrococcales</taxon>
        <taxon>Dermabacteraceae</taxon>
        <taxon>Brachybacterium</taxon>
    </lineage>
</organism>
<name>A0ABS4YG40_9MICO</name>
<accession>A0ABS4YG40</accession>
<feature type="region of interest" description="Disordered" evidence="1">
    <location>
        <begin position="1"/>
        <end position="30"/>
    </location>
</feature>
<feature type="region of interest" description="Disordered" evidence="1">
    <location>
        <begin position="128"/>
        <end position="153"/>
    </location>
</feature>
<dbReference type="Proteomes" id="UP000698222">
    <property type="component" value="Unassembled WGS sequence"/>
</dbReference>
<keyword evidence="3" id="KW-1185">Reference proteome</keyword>
<proteinExistence type="predicted"/>
<evidence type="ECO:0000313" key="3">
    <source>
        <dbReference type="Proteomes" id="UP000698222"/>
    </source>
</evidence>
<evidence type="ECO:0000256" key="1">
    <source>
        <dbReference type="SAM" id="MobiDB-lite"/>
    </source>
</evidence>
<evidence type="ECO:0000313" key="2">
    <source>
        <dbReference type="EMBL" id="MBP2407762.1"/>
    </source>
</evidence>
<protein>
    <submittedName>
        <fullName evidence="2">Uncharacterized protein</fullName>
    </submittedName>
</protein>
<gene>
    <name evidence="2" type="ORF">JOF44_000665</name>
</gene>
<reference evidence="2 3" key="1">
    <citation type="submission" date="2021-03" db="EMBL/GenBank/DDBJ databases">
        <title>Sequencing the genomes of 1000 actinobacteria strains.</title>
        <authorList>
            <person name="Klenk H.-P."/>
        </authorList>
    </citation>
    <scope>NUCLEOTIDE SEQUENCE [LARGE SCALE GENOMIC DNA]</scope>
    <source>
        <strain evidence="2 3">DSM 14564</strain>
    </source>
</reference>
<comment type="caution">
    <text evidence="2">The sequence shown here is derived from an EMBL/GenBank/DDBJ whole genome shotgun (WGS) entry which is preliminary data.</text>
</comment>
<dbReference type="EMBL" id="JAGIOC010000001">
    <property type="protein sequence ID" value="MBP2407762.1"/>
    <property type="molecule type" value="Genomic_DNA"/>
</dbReference>